<reference evidence="1 2" key="1">
    <citation type="journal article" date="2018" name="Mycol. Prog.">
        <title>Coniella lustricola, a new species from submerged detritus.</title>
        <authorList>
            <person name="Raudabaugh D.B."/>
            <person name="Iturriaga T."/>
            <person name="Carver A."/>
            <person name="Mondo S."/>
            <person name="Pangilinan J."/>
            <person name="Lipzen A."/>
            <person name="He G."/>
            <person name="Amirebrahimi M."/>
            <person name="Grigoriev I.V."/>
            <person name="Miller A.N."/>
        </authorList>
    </citation>
    <scope>NUCLEOTIDE SEQUENCE [LARGE SCALE GENOMIC DNA]</scope>
    <source>
        <strain evidence="1 2">B22-T-1</strain>
    </source>
</reference>
<proteinExistence type="predicted"/>
<organism evidence="1 2">
    <name type="scientific">Coniella lustricola</name>
    <dbReference type="NCBI Taxonomy" id="2025994"/>
    <lineage>
        <taxon>Eukaryota</taxon>
        <taxon>Fungi</taxon>
        <taxon>Dikarya</taxon>
        <taxon>Ascomycota</taxon>
        <taxon>Pezizomycotina</taxon>
        <taxon>Sordariomycetes</taxon>
        <taxon>Sordariomycetidae</taxon>
        <taxon>Diaporthales</taxon>
        <taxon>Schizoparmaceae</taxon>
        <taxon>Coniella</taxon>
    </lineage>
</organism>
<sequence>MLQVWSSARSTAPTSDFLRECSISFIACHDLAPWPPFKCRKWKLCIRKLLSTSMQICSS</sequence>
<protein>
    <submittedName>
        <fullName evidence="1">Uncharacterized protein</fullName>
    </submittedName>
</protein>
<keyword evidence="2" id="KW-1185">Reference proteome</keyword>
<evidence type="ECO:0000313" key="2">
    <source>
        <dbReference type="Proteomes" id="UP000241462"/>
    </source>
</evidence>
<name>A0A2T3AI50_9PEZI</name>
<gene>
    <name evidence="1" type="ORF">BD289DRAFT_424964</name>
</gene>
<dbReference type="AlphaFoldDB" id="A0A2T3AI50"/>
<dbReference type="EMBL" id="KZ678387">
    <property type="protein sequence ID" value="PSR99013.1"/>
    <property type="molecule type" value="Genomic_DNA"/>
</dbReference>
<dbReference type="Proteomes" id="UP000241462">
    <property type="component" value="Unassembled WGS sequence"/>
</dbReference>
<dbReference type="InParanoid" id="A0A2T3AI50"/>
<evidence type="ECO:0000313" key="1">
    <source>
        <dbReference type="EMBL" id="PSR99013.1"/>
    </source>
</evidence>
<accession>A0A2T3AI50</accession>